<dbReference type="Gramene" id="A03p57250.2_BraZ1">
    <property type="protein sequence ID" value="A03p57250.2_BraZ1.CDS.1"/>
    <property type="gene ID" value="A03g57250.2_BraZ1"/>
</dbReference>
<proteinExistence type="predicted"/>
<evidence type="ECO:0000313" key="1">
    <source>
        <dbReference type="EMBL" id="CAG7884382.1"/>
    </source>
</evidence>
<gene>
    <name evidence="1" type="ORF">BRAPAZ1V2_A03P57250.2</name>
</gene>
<evidence type="ECO:0000313" key="2">
    <source>
        <dbReference type="Proteomes" id="UP000694005"/>
    </source>
</evidence>
<feature type="non-terminal residue" evidence="1">
    <location>
        <position position="48"/>
    </location>
</feature>
<dbReference type="AlphaFoldDB" id="A0A8D9LRT2"/>
<organism evidence="1 2">
    <name type="scientific">Brassica campestris</name>
    <name type="common">Field mustard</name>
    <dbReference type="NCBI Taxonomy" id="3711"/>
    <lineage>
        <taxon>Eukaryota</taxon>
        <taxon>Viridiplantae</taxon>
        <taxon>Streptophyta</taxon>
        <taxon>Embryophyta</taxon>
        <taxon>Tracheophyta</taxon>
        <taxon>Spermatophyta</taxon>
        <taxon>Magnoliopsida</taxon>
        <taxon>eudicotyledons</taxon>
        <taxon>Gunneridae</taxon>
        <taxon>Pentapetalae</taxon>
        <taxon>rosids</taxon>
        <taxon>malvids</taxon>
        <taxon>Brassicales</taxon>
        <taxon>Brassicaceae</taxon>
        <taxon>Brassiceae</taxon>
        <taxon>Brassica</taxon>
    </lineage>
</organism>
<reference evidence="1 2" key="1">
    <citation type="submission" date="2021-07" db="EMBL/GenBank/DDBJ databases">
        <authorList>
            <consortium name="Genoscope - CEA"/>
            <person name="William W."/>
        </authorList>
    </citation>
    <scope>NUCLEOTIDE SEQUENCE [LARGE SCALE GENOMIC DNA]</scope>
</reference>
<dbReference type="EMBL" id="LS974619">
    <property type="protein sequence ID" value="CAG7884382.1"/>
    <property type="molecule type" value="Genomic_DNA"/>
</dbReference>
<sequence length="48" mass="5414">MVVSPYLQIGSSKFWVFINLSQLLKCAAQFNQSTPTISVLQFIPIKVK</sequence>
<accession>A0A8D9LRT2</accession>
<protein>
    <submittedName>
        <fullName evidence="1">Uncharacterized protein</fullName>
    </submittedName>
</protein>
<dbReference type="Proteomes" id="UP000694005">
    <property type="component" value="Chromosome A03"/>
</dbReference>
<name>A0A8D9LRT2_BRACM</name>